<evidence type="ECO:0000256" key="6">
    <source>
        <dbReference type="ARBA" id="ARBA00023002"/>
    </source>
</evidence>
<dbReference type="GO" id="GO:0006783">
    <property type="term" value="P:heme biosynthetic process"/>
    <property type="evidence" value="ECO:0007669"/>
    <property type="project" value="UniProtKB-KW"/>
</dbReference>
<accession>A0ABD5NXL7</accession>
<evidence type="ECO:0000256" key="4">
    <source>
        <dbReference type="ARBA" id="ARBA00022723"/>
    </source>
</evidence>
<keyword evidence="10" id="KW-1015">Disulfide bond</keyword>
<dbReference type="GeneID" id="71854678"/>
<dbReference type="RefSeq" id="WP_246966817.1">
    <property type="nucleotide sequence ID" value="NZ_CP095397.1"/>
</dbReference>
<feature type="transmembrane region" description="Helical" evidence="12">
    <location>
        <begin position="135"/>
        <end position="158"/>
    </location>
</feature>
<dbReference type="AlphaFoldDB" id="A0ABD5NXL7"/>
<keyword evidence="3 12" id="KW-0812">Transmembrane</keyword>
<keyword evidence="4" id="KW-0479">Metal-binding</keyword>
<comment type="pathway">
    <text evidence="11">Porphyrin-containing compound metabolism.</text>
</comment>
<keyword evidence="2" id="KW-1003">Cell membrane</keyword>
<sequence length="291" mass="30663">MSYDSHTPDSSARPSIDRFGFPHLLATTVVMVAATILLGVAAKATGSGLACNANWPLCDGGLLNLFPATFPSFFEWIHRVVAGTAGFFIVGTAVAAWRGGAASAWIKYALTLGLLLTPVQVLLGRETVLSYELTILSLHFWTAMTIFVLFVASAVAVWSSRLTATHVTAALGLGAATVPVHVVLSPLFIGTYTPVIQTAQYAATLVLLSAVAVAAIVGPRRFDGRRVTGLLTVTPVIAFLVLLFGRRAVMAFQAELDLVYVLTAVVLFGTMLVGAYLTRKAPGQSPDVVAS</sequence>
<protein>
    <submittedName>
        <fullName evidence="13">COX15/CtaA family protein</fullName>
    </submittedName>
</protein>
<evidence type="ECO:0000256" key="10">
    <source>
        <dbReference type="ARBA" id="ARBA00023157"/>
    </source>
</evidence>
<reference evidence="13 14" key="1">
    <citation type="journal article" date="2014" name="Int. J. Syst. Evol. Microbiol.">
        <title>Complete genome sequence of Corynebacterium casei LMG S-19264T (=DSM 44701T), isolated from a smear-ripened cheese.</title>
        <authorList>
            <consortium name="US DOE Joint Genome Institute (JGI-PGF)"/>
            <person name="Walter F."/>
            <person name="Albersmeier A."/>
            <person name="Kalinowski J."/>
            <person name="Ruckert C."/>
        </authorList>
    </citation>
    <scope>NUCLEOTIDE SEQUENCE [LARGE SCALE GENOMIC DNA]</scope>
    <source>
        <strain evidence="13 14">IBRC-M 10912</strain>
    </source>
</reference>
<evidence type="ECO:0000256" key="9">
    <source>
        <dbReference type="ARBA" id="ARBA00023136"/>
    </source>
</evidence>
<feature type="transmembrane region" description="Helical" evidence="12">
    <location>
        <begin position="104"/>
        <end position="123"/>
    </location>
</feature>
<dbReference type="Pfam" id="PF02628">
    <property type="entry name" value="COX15-CtaA"/>
    <property type="match status" value="1"/>
</dbReference>
<dbReference type="GO" id="GO:0016020">
    <property type="term" value="C:membrane"/>
    <property type="evidence" value="ECO:0007669"/>
    <property type="project" value="UniProtKB-SubCell"/>
</dbReference>
<name>A0ABD5NXL7_9EURY</name>
<comment type="caution">
    <text evidence="13">The sequence shown here is derived from an EMBL/GenBank/DDBJ whole genome shotgun (WGS) entry which is preliminary data.</text>
</comment>
<evidence type="ECO:0000256" key="11">
    <source>
        <dbReference type="ARBA" id="ARBA00023444"/>
    </source>
</evidence>
<dbReference type="PANTHER" id="PTHR35457">
    <property type="entry name" value="HEME A SYNTHASE"/>
    <property type="match status" value="1"/>
</dbReference>
<keyword evidence="6" id="KW-0560">Oxidoreductase</keyword>
<evidence type="ECO:0000256" key="5">
    <source>
        <dbReference type="ARBA" id="ARBA00022989"/>
    </source>
</evidence>
<evidence type="ECO:0000256" key="7">
    <source>
        <dbReference type="ARBA" id="ARBA00023004"/>
    </source>
</evidence>
<evidence type="ECO:0000256" key="12">
    <source>
        <dbReference type="SAM" id="Phobius"/>
    </source>
</evidence>
<feature type="transmembrane region" description="Helical" evidence="12">
    <location>
        <begin position="258"/>
        <end position="277"/>
    </location>
</feature>
<comment type="subcellular location">
    <subcellularLocation>
        <location evidence="1">Membrane</location>
        <topology evidence="1">Multi-pass membrane protein</topology>
    </subcellularLocation>
</comment>
<keyword evidence="5 12" id="KW-1133">Transmembrane helix</keyword>
<feature type="transmembrane region" description="Helical" evidence="12">
    <location>
        <begin position="198"/>
        <end position="217"/>
    </location>
</feature>
<dbReference type="GO" id="GO:0016491">
    <property type="term" value="F:oxidoreductase activity"/>
    <property type="evidence" value="ECO:0007669"/>
    <property type="project" value="UniProtKB-KW"/>
</dbReference>
<evidence type="ECO:0000256" key="1">
    <source>
        <dbReference type="ARBA" id="ARBA00004141"/>
    </source>
</evidence>
<dbReference type="GO" id="GO:0046872">
    <property type="term" value="F:metal ion binding"/>
    <property type="evidence" value="ECO:0007669"/>
    <property type="project" value="UniProtKB-KW"/>
</dbReference>
<keyword evidence="7" id="KW-0408">Iron</keyword>
<dbReference type="EMBL" id="JBHSDJ010000013">
    <property type="protein sequence ID" value="MFC4246541.1"/>
    <property type="molecule type" value="Genomic_DNA"/>
</dbReference>
<keyword evidence="9 12" id="KW-0472">Membrane</keyword>
<proteinExistence type="predicted"/>
<evidence type="ECO:0000256" key="2">
    <source>
        <dbReference type="ARBA" id="ARBA00022475"/>
    </source>
</evidence>
<feature type="transmembrane region" description="Helical" evidence="12">
    <location>
        <begin position="21"/>
        <end position="42"/>
    </location>
</feature>
<organism evidence="13 14">
    <name type="scientific">Natribaculum luteum</name>
    <dbReference type="NCBI Taxonomy" id="1586232"/>
    <lineage>
        <taxon>Archaea</taxon>
        <taxon>Methanobacteriati</taxon>
        <taxon>Methanobacteriota</taxon>
        <taxon>Stenosarchaea group</taxon>
        <taxon>Halobacteria</taxon>
        <taxon>Halobacteriales</taxon>
        <taxon>Natrialbaceae</taxon>
        <taxon>Natribaculum</taxon>
    </lineage>
</organism>
<dbReference type="InterPro" id="IPR003780">
    <property type="entry name" value="COX15/CtaA_fam"/>
</dbReference>
<dbReference type="Proteomes" id="UP001595821">
    <property type="component" value="Unassembled WGS sequence"/>
</dbReference>
<feature type="transmembrane region" description="Helical" evidence="12">
    <location>
        <begin position="170"/>
        <end position="192"/>
    </location>
</feature>
<evidence type="ECO:0000256" key="8">
    <source>
        <dbReference type="ARBA" id="ARBA00023133"/>
    </source>
</evidence>
<evidence type="ECO:0000256" key="3">
    <source>
        <dbReference type="ARBA" id="ARBA00022692"/>
    </source>
</evidence>
<keyword evidence="8" id="KW-0350">Heme biosynthesis</keyword>
<dbReference type="PANTHER" id="PTHR35457:SF1">
    <property type="entry name" value="HEME A SYNTHASE"/>
    <property type="match status" value="1"/>
</dbReference>
<evidence type="ECO:0000313" key="13">
    <source>
        <dbReference type="EMBL" id="MFC4246541.1"/>
    </source>
</evidence>
<feature type="transmembrane region" description="Helical" evidence="12">
    <location>
        <begin position="229"/>
        <end position="246"/>
    </location>
</feature>
<dbReference type="InterPro" id="IPR050450">
    <property type="entry name" value="COX15/CtaA_HemeA_synthase"/>
</dbReference>
<gene>
    <name evidence="13" type="ORF">ACFOZ7_05955</name>
</gene>
<feature type="transmembrane region" description="Helical" evidence="12">
    <location>
        <begin position="76"/>
        <end position="97"/>
    </location>
</feature>
<evidence type="ECO:0000313" key="14">
    <source>
        <dbReference type="Proteomes" id="UP001595821"/>
    </source>
</evidence>